<feature type="compositionally biased region" description="Polar residues" evidence="1">
    <location>
        <begin position="12"/>
        <end position="22"/>
    </location>
</feature>
<keyword evidence="2" id="KW-0472">Membrane</keyword>
<protein>
    <recommendedName>
        <fullName evidence="3">DUF7719 domain-containing protein</fullName>
    </recommendedName>
</protein>
<feature type="transmembrane region" description="Helical" evidence="2">
    <location>
        <begin position="132"/>
        <end position="149"/>
    </location>
</feature>
<dbReference type="InterPro" id="IPR056136">
    <property type="entry name" value="DUF7719"/>
</dbReference>
<sequence>MGNNRKERRAKQQATGSSSKSSAIDIPEDEQWRIINQSGILKQISPEDKKKNNVEDESDEDSEISPLADEIFRALYLIIPMSFMLLLMEILVHYQYGRRPDYDTLRDRLVSGVPIIAFFVFYSNRYKSDRRVQIALFWLSCICGTRLVWLLNRGNWLTVMKQSPPIATAWIYAVVQLDLGPAVLSLMVAAGFTWYKGYKITF</sequence>
<organism evidence="4 5">
    <name type="scientific">Trametes coccinea (strain BRFM310)</name>
    <name type="common">Pycnoporus coccineus</name>
    <dbReference type="NCBI Taxonomy" id="1353009"/>
    <lineage>
        <taxon>Eukaryota</taxon>
        <taxon>Fungi</taxon>
        <taxon>Dikarya</taxon>
        <taxon>Basidiomycota</taxon>
        <taxon>Agaricomycotina</taxon>
        <taxon>Agaricomycetes</taxon>
        <taxon>Polyporales</taxon>
        <taxon>Polyporaceae</taxon>
        <taxon>Trametes</taxon>
    </lineage>
</organism>
<keyword evidence="2" id="KW-0812">Transmembrane</keyword>
<evidence type="ECO:0000259" key="3">
    <source>
        <dbReference type="Pfam" id="PF24841"/>
    </source>
</evidence>
<accession>A0A1Y2IFR9</accession>
<feature type="compositionally biased region" description="Basic and acidic residues" evidence="1">
    <location>
        <begin position="45"/>
        <end position="54"/>
    </location>
</feature>
<dbReference type="Pfam" id="PF24841">
    <property type="entry name" value="DUF7719"/>
    <property type="match status" value="1"/>
</dbReference>
<feature type="transmembrane region" description="Helical" evidence="2">
    <location>
        <begin position="108"/>
        <end position="125"/>
    </location>
</feature>
<feature type="region of interest" description="Disordered" evidence="1">
    <location>
        <begin position="1"/>
        <end position="61"/>
    </location>
</feature>
<name>A0A1Y2IFR9_TRAC3</name>
<proteinExistence type="predicted"/>
<dbReference type="AlphaFoldDB" id="A0A1Y2IFR9"/>
<feature type="compositionally biased region" description="Basic residues" evidence="1">
    <location>
        <begin position="1"/>
        <end position="11"/>
    </location>
</feature>
<dbReference type="EMBL" id="KZ084130">
    <property type="protein sequence ID" value="OSC99130.1"/>
    <property type="molecule type" value="Genomic_DNA"/>
</dbReference>
<feature type="domain" description="DUF7719" evidence="3">
    <location>
        <begin position="133"/>
        <end position="200"/>
    </location>
</feature>
<dbReference type="STRING" id="1353009.A0A1Y2IFR9"/>
<reference evidence="4 5" key="1">
    <citation type="journal article" date="2015" name="Biotechnol. Biofuels">
        <title>Enhanced degradation of softwood versus hardwood by the white-rot fungus Pycnoporus coccineus.</title>
        <authorList>
            <person name="Couturier M."/>
            <person name="Navarro D."/>
            <person name="Chevret D."/>
            <person name="Henrissat B."/>
            <person name="Piumi F."/>
            <person name="Ruiz-Duenas F.J."/>
            <person name="Martinez A.T."/>
            <person name="Grigoriev I.V."/>
            <person name="Riley R."/>
            <person name="Lipzen A."/>
            <person name="Berrin J.G."/>
            <person name="Master E.R."/>
            <person name="Rosso M.N."/>
        </authorList>
    </citation>
    <scope>NUCLEOTIDE SEQUENCE [LARGE SCALE GENOMIC DNA]</scope>
    <source>
        <strain evidence="4 5">BRFM310</strain>
    </source>
</reference>
<evidence type="ECO:0000313" key="5">
    <source>
        <dbReference type="Proteomes" id="UP000193067"/>
    </source>
</evidence>
<gene>
    <name evidence="4" type="ORF">PYCCODRAFT_1438529</name>
</gene>
<keyword evidence="5" id="KW-1185">Reference proteome</keyword>
<dbReference type="PANTHER" id="PTHR37846:SF1">
    <property type="entry name" value="DEACETYLASE-LIKE PROTEIN"/>
    <property type="match status" value="1"/>
</dbReference>
<evidence type="ECO:0000256" key="2">
    <source>
        <dbReference type="SAM" id="Phobius"/>
    </source>
</evidence>
<dbReference type="Proteomes" id="UP000193067">
    <property type="component" value="Unassembled WGS sequence"/>
</dbReference>
<evidence type="ECO:0000256" key="1">
    <source>
        <dbReference type="SAM" id="MobiDB-lite"/>
    </source>
</evidence>
<dbReference type="PANTHER" id="PTHR37846">
    <property type="entry name" value="YALI0B21296P"/>
    <property type="match status" value="1"/>
</dbReference>
<feature type="transmembrane region" description="Helical" evidence="2">
    <location>
        <begin position="169"/>
        <end position="195"/>
    </location>
</feature>
<feature type="transmembrane region" description="Helical" evidence="2">
    <location>
        <begin position="74"/>
        <end position="96"/>
    </location>
</feature>
<evidence type="ECO:0000313" key="4">
    <source>
        <dbReference type="EMBL" id="OSC99130.1"/>
    </source>
</evidence>
<dbReference type="OrthoDB" id="5597489at2759"/>
<keyword evidence="2" id="KW-1133">Transmembrane helix</keyword>